<keyword evidence="1" id="KW-1133">Transmembrane helix</keyword>
<protein>
    <recommendedName>
        <fullName evidence="4">DUF4305 domain-containing protein</fullName>
    </recommendedName>
</protein>
<reference evidence="2 3" key="1">
    <citation type="submission" date="2023-05" db="EMBL/GenBank/DDBJ databases">
        <title>Comparative genomics reveals the evidence of polycyclic aromatic hydrocarbons degradation in moderately halophilic genus Pontibacillus.</title>
        <authorList>
            <person name="Yang H."/>
            <person name="Qian Z."/>
        </authorList>
    </citation>
    <scope>NUCLEOTIDE SEQUENCE [LARGE SCALE GENOMIC DNA]</scope>
    <source>
        <strain evidence="3">HN14</strain>
    </source>
</reference>
<gene>
    <name evidence="2" type="ORF">QNI29_06735</name>
</gene>
<keyword evidence="1" id="KW-0472">Membrane</keyword>
<feature type="transmembrane region" description="Helical" evidence="1">
    <location>
        <begin position="9"/>
        <end position="27"/>
    </location>
</feature>
<evidence type="ECO:0008006" key="4">
    <source>
        <dbReference type="Google" id="ProtNLM"/>
    </source>
</evidence>
<name>A0ABY8V078_9BACI</name>
<evidence type="ECO:0000313" key="3">
    <source>
        <dbReference type="Proteomes" id="UP001236652"/>
    </source>
</evidence>
<evidence type="ECO:0000313" key="2">
    <source>
        <dbReference type="EMBL" id="WIF99347.1"/>
    </source>
</evidence>
<sequence length="61" mass="6990">MKNLSATQLYLAFFVTVLSFLQAYTYWGDQVALAYFFLIAGVVLLALDFIAIYKKKTSDKR</sequence>
<keyword evidence="1" id="KW-0812">Transmembrane</keyword>
<keyword evidence="3" id="KW-1185">Reference proteome</keyword>
<proteinExistence type="predicted"/>
<feature type="transmembrane region" description="Helical" evidence="1">
    <location>
        <begin position="33"/>
        <end position="53"/>
    </location>
</feature>
<dbReference type="EMBL" id="CP126446">
    <property type="protein sequence ID" value="WIF99347.1"/>
    <property type="molecule type" value="Genomic_DNA"/>
</dbReference>
<accession>A0ABY8V078</accession>
<evidence type="ECO:0000256" key="1">
    <source>
        <dbReference type="SAM" id="Phobius"/>
    </source>
</evidence>
<organism evidence="2 3">
    <name type="scientific">Pontibacillus chungwhensis</name>
    <dbReference type="NCBI Taxonomy" id="265426"/>
    <lineage>
        <taxon>Bacteria</taxon>
        <taxon>Bacillati</taxon>
        <taxon>Bacillota</taxon>
        <taxon>Bacilli</taxon>
        <taxon>Bacillales</taxon>
        <taxon>Bacillaceae</taxon>
        <taxon>Pontibacillus</taxon>
    </lineage>
</organism>
<dbReference type="RefSeq" id="WP_231418038.1">
    <property type="nucleotide sequence ID" value="NZ_CP126446.1"/>
</dbReference>
<dbReference type="Proteomes" id="UP001236652">
    <property type="component" value="Chromosome"/>
</dbReference>